<dbReference type="EMBL" id="JAGTTL010000008">
    <property type="protein sequence ID" value="KAK6319515.1"/>
    <property type="molecule type" value="Genomic_DNA"/>
</dbReference>
<keyword evidence="4" id="KW-1185">Reference proteome</keyword>
<name>A0AAN8LVT7_9TELE</name>
<protein>
    <recommendedName>
        <fullName evidence="5">DEF6 guanine nucleotide exchange factor</fullName>
    </recommendedName>
</protein>
<evidence type="ECO:0008006" key="5">
    <source>
        <dbReference type="Google" id="ProtNLM"/>
    </source>
</evidence>
<proteinExistence type="predicted"/>
<keyword evidence="1" id="KW-0175">Coiled coil</keyword>
<feature type="coiled-coil region" evidence="1">
    <location>
        <begin position="8"/>
        <end position="56"/>
    </location>
</feature>
<sequence length="125" mass="14578">MKALLALQEEQEQYILKTQREKQELRQEMVTKSQALKEAQHQLEKVQASRHRMDQDIAATQRKLRQTSTSFKHWNVQVNRLTHPVGPAERRPSLGSSGVPVVRVPSLRDPGLRMYHQRSKSEKEK</sequence>
<dbReference type="Proteomes" id="UP001356427">
    <property type="component" value="Unassembled WGS sequence"/>
</dbReference>
<evidence type="ECO:0000313" key="3">
    <source>
        <dbReference type="EMBL" id="KAK6319515.1"/>
    </source>
</evidence>
<accession>A0AAN8LVT7</accession>
<organism evidence="3 4">
    <name type="scientific">Coregonus suidteri</name>
    <dbReference type="NCBI Taxonomy" id="861788"/>
    <lineage>
        <taxon>Eukaryota</taxon>
        <taxon>Metazoa</taxon>
        <taxon>Chordata</taxon>
        <taxon>Craniata</taxon>
        <taxon>Vertebrata</taxon>
        <taxon>Euteleostomi</taxon>
        <taxon>Actinopterygii</taxon>
        <taxon>Neopterygii</taxon>
        <taxon>Teleostei</taxon>
        <taxon>Protacanthopterygii</taxon>
        <taxon>Salmoniformes</taxon>
        <taxon>Salmonidae</taxon>
        <taxon>Coregoninae</taxon>
        <taxon>Coregonus</taxon>
    </lineage>
</organism>
<evidence type="ECO:0000313" key="4">
    <source>
        <dbReference type="Proteomes" id="UP001356427"/>
    </source>
</evidence>
<evidence type="ECO:0000256" key="2">
    <source>
        <dbReference type="SAM" id="MobiDB-lite"/>
    </source>
</evidence>
<dbReference type="PANTHER" id="PTHR14383:SF2">
    <property type="entry name" value="DIFFERENTIALLY EXPRESSED IN FDCP 6 HOMOLOG"/>
    <property type="match status" value="1"/>
</dbReference>
<dbReference type="AlphaFoldDB" id="A0AAN8LVT7"/>
<dbReference type="GO" id="GO:0005737">
    <property type="term" value="C:cytoplasm"/>
    <property type="evidence" value="ECO:0007669"/>
    <property type="project" value="TreeGrafter"/>
</dbReference>
<evidence type="ECO:0000256" key="1">
    <source>
        <dbReference type="SAM" id="Coils"/>
    </source>
</evidence>
<dbReference type="GO" id="GO:0005634">
    <property type="term" value="C:nucleus"/>
    <property type="evidence" value="ECO:0007669"/>
    <property type="project" value="TreeGrafter"/>
</dbReference>
<feature type="region of interest" description="Disordered" evidence="2">
    <location>
        <begin position="83"/>
        <end position="125"/>
    </location>
</feature>
<feature type="compositionally biased region" description="Low complexity" evidence="2">
    <location>
        <begin position="93"/>
        <end position="108"/>
    </location>
</feature>
<comment type="caution">
    <text evidence="3">The sequence shown here is derived from an EMBL/GenBank/DDBJ whole genome shotgun (WGS) entry which is preliminary data.</text>
</comment>
<gene>
    <name evidence="3" type="ORF">J4Q44_G00107260</name>
</gene>
<dbReference type="PANTHER" id="PTHR14383">
    <property type="entry name" value="SWAP-70 RECOMBINASE"/>
    <property type="match status" value="1"/>
</dbReference>
<reference evidence="3 4" key="1">
    <citation type="submission" date="2021-04" db="EMBL/GenBank/DDBJ databases">
        <authorList>
            <person name="De Guttry C."/>
            <person name="Zahm M."/>
            <person name="Klopp C."/>
            <person name="Cabau C."/>
            <person name="Louis A."/>
            <person name="Berthelot C."/>
            <person name="Parey E."/>
            <person name="Roest Crollius H."/>
            <person name="Montfort J."/>
            <person name="Robinson-Rechavi M."/>
            <person name="Bucao C."/>
            <person name="Bouchez O."/>
            <person name="Gislard M."/>
            <person name="Lluch J."/>
            <person name="Milhes M."/>
            <person name="Lampietro C."/>
            <person name="Lopez Roques C."/>
            <person name="Donnadieu C."/>
            <person name="Braasch I."/>
            <person name="Desvignes T."/>
            <person name="Postlethwait J."/>
            <person name="Bobe J."/>
            <person name="Wedekind C."/>
            <person name="Guiguen Y."/>
        </authorList>
    </citation>
    <scope>NUCLEOTIDE SEQUENCE [LARGE SCALE GENOMIC DNA]</scope>
    <source>
        <strain evidence="3">Cs_M1</strain>
        <tissue evidence="3">Blood</tissue>
    </source>
</reference>